<keyword evidence="1" id="KW-0472">Membrane</keyword>
<dbReference type="Proteomes" id="UP001598138">
    <property type="component" value="Unassembled WGS sequence"/>
</dbReference>
<dbReference type="EMBL" id="JBBKXZ010000001">
    <property type="protein sequence ID" value="MFD3393759.1"/>
    <property type="molecule type" value="Genomic_DNA"/>
</dbReference>
<organism evidence="2 3">
    <name type="scientific">Aquirufa avitistagni</name>
    <dbReference type="NCBI Taxonomy" id="3104728"/>
    <lineage>
        <taxon>Bacteria</taxon>
        <taxon>Pseudomonadati</taxon>
        <taxon>Bacteroidota</taxon>
        <taxon>Cytophagia</taxon>
        <taxon>Cytophagales</taxon>
        <taxon>Flectobacillaceae</taxon>
        <taxon>Aquirufa</taxon>
    </lineage>
</organism>
<evidence type="ECO:0000313" key="2">
    <source>
        <dbReference type="EMBL" id="MFD3393759.1"/>
    </source>
</evidence>
<feature type="transmembrane region" description="Helical" evidence="1">
    <location>
        <begin position="322"/>
        <end position="345"/>
    </location>
</feature>
<evidence type="ECO:0000256" key="1">
    <source>
        <dbReference type="SAM" id="Phobius"/>
    </source>
</evidence>
<proteinExistence type="predicted"/>
<accession>A0ABW6DIF8</accession>
<evidence type="ECO:0008006" key="4">
    <source>
        <dbReference type="Google" id="ProtNLM"/>
    </source>
</evidence>
<keyword evidence="1" id="KW-1133">Transmembrane helix</keyword>
<keyword evidence="1" id="KW-0812">Transmembrane</keyword>
<gene>
    <name evidence="2" type="ORF">U0R10_03910</name>
</gene>
<reference evidence="2 3" key="1">
    <citation type="submission" date="2024-03" db="EMBL/GenBank/DDBJ databases">
        <title>Aquirufa genome sequencing.</title>
        <authorList>
            <person name="Pitt A."/>
            <person name="Hahn M.W."/>
        </authorList>
    </citation>
    <scope>NUCLEOTIDE SEQUENCE [LARGE SCALE GENOMIC DNA]</scope>
    <source>
        <strain evidence="2 3">OSTEICH-129V</strain>
    </source>
</reference>
<name>A0ABW6DIF8_9BACT</name>
<dbReference type="RefSeq" id="WP_377982642.1">
    <property type="nucleotide sequence ID" value="NZ_JBBKXZ010000001.1"/>
</dbReference>
<sequence length="354" mass="40475">MELQQDQFSFKRLILKCLLVIPYVKENKKVLSIGAFIGLLVGGGYEYYKVQDVNFKTEIVFVVDGDSGGNAGGLLELANSFGIGGGMGSNASLFSGENFKELLKTKSIFRKALLTKIRYGKKEGIFANIFLEKSRIGEFEWKNRPEDFYNHRFKTSDINKLSAQDRNILDALYDFLKGQTVIINDNPKSTFQTLTVETRDDTLSYIWAKLYLKTVTNFYIDTKTKKSQELLVLMDKRVDSLRSALYYTQGKLANYNDQNQQIIFQRARIIAERLQLSSQQLQGMYLESVRNYDNLKFSLAKETPLFTIISEPEISTVGIRHFYGPITLIGIILGVFLSSFVLNVVRIYKEMMSK</sequence>
<protein>
    <recommendedName>
        <fullName evidence="4">Lipopolysaccharide biosynthesis protein</fullName>
    </recommendedName>
</protein>
<comment type="caution">
    <text evidence="2">The sequence shown here is derived from an EMBL/GenBank/DDBJ whole genome shotgun (WGS) entry which is preliminary data.</text>
</comment>
<evidence type="ECO:0000313" key="3">
    <source>
        <dbReference type="Proteomes" id="UP001598138"/>
    </source>
</evidence>
<keyword evidence="3" id="KW-1185">Reference proteome</keyword>